<name>A0A433SHY4_9BURK</name>
<organism evidence="1 2">
    <name type="scientific">Saezia sanguinis</name>
    <dbReference type="NCBI Taxonomy" id="1965230"/>
    <lineage>
        <taxon>Bacteria</taxon>
        <taxon>Pseudomonadati</taxon>
        <taxon>Pseudomonadota</taxon>
        <taxon>Betaproteobacteria</taxon>
        <taxon>Burkholderiales</taxon>
        <taxon>Saeziaceae</taxon>
        <taxon>Saezia</taxon>
    </lineage>
</organism>
<reference evidence="1 2" key="1">
    <citation type="submission" date="2018-01" db="EMBL/GenBank/DDBJ databases">
        <title>Saezia sanguinis gen. nov., sp. nov., in the order Burkholderiales isolated from human blood.</title>
        <authorList>
            <person name="Medina-Pascual M.J."/>
            <person name="Valdezate S."/>
            <person name="Monzon S."/>
            <person name="Cuesta I."/>
            <person name="Carrasco G."/>
            <person name="Villalon P."/>
            <person name="Saez-Nieto J.A."/>
        </authorList>
    </citation>
    <scope>NUCLEOTIDE SEQUENCE [LARGE SCALE GENOMIC DNA]</scope>
    <source>
        <strain evidence="1 2">CNM695-12</strain>
    </source>
</reference>
<dbReference type="AlphaFoldDB" id="A0A433SHY4"/>
<comment type="caution">
    <text evidence="1">The sequence shown here is derived from an EMBL/GenBank/DDBJ whole genome shotgun (WGS) entry which is preliminary data.</text>
</comment>
<sequence length="275" mass="31677">MAIKIKEKQLKKLEPYALDNYVSELVVHCDECYPYLRKTMEESRLRQVLKDCVEKAEQSGFTQRGPVQFYIDMMIAFGVGFETDPQYPWIQKALADNKHLSQIEQSSRLYRLTSDYFDQILGPQSRHFFEAAEKIQQLNVEELHVYKTGFSSYMLKIMQECYPQKYETSGAPALAVLIEQGEQKALQSYGFDQARPAGVIVLLMYLLGHQFDHDPFYSWARLEKTSSYVDYTLVVDNAMVMARKLASRGKIWLRAAVENEKAFLSQQDSGQGGIS</sequence>
<gene>
    <name evidence="1" type="ORF">CUZ56_00856</name>
</gene>
<dbReference type="Proteomes" id="UP000286947">
    <property type="component" value="Unassembled WGS sequence"/>
</dbReference>
<evidence type="ECO:0000313" key="1">
    <source>
        <dbReference type="EMBL" id="RUS68365.1"/>
    </source>
</evidence>
<dbReference type="OrthoDB" id="8885382at2"/>
<accession>A0A433SHY4</accession>
<evidence type="ECO:0000313" key="2">
    <source>
        <dbReference type="Proteomes" id="UP000286947"/>
    </source>
</evidence>
<proteinExistence type="predicted"/>
<dbReference type="EMBL" id="PQSP01000001">
    <property type="protein sequence ID" value="RUS68365.1"/>
    <property type="molecule type" value="Genomic_DNA"/>
</dbReference>
<protein>
    <submittedName>
        <fullName evidence="1">Uncharacterized protein</fullName>
    </submittedName>
</protein>
<keyword evidence="2" id="KW-1185">Reference proteome</keyword>
<dbReference type="RefSeq" id="WP_126978449.1">
    <property type="nucleotide sequence ID" value="NZ_PQSP01000001.1"/>
</dbReference>